<dbReference type="AlphaFoldDB" id="A0A1C4WFG6"/>
<dbReference type="GO" id="GO:0046872">
    <property type="term" value="F:metal ion binding"/>
    <property type="evidence" value="ECO:0007669"/>
    <property type="project" value="UniProtKB-KW"/>
</dbReference>
<dbReference type="Proteomes" id="UP000198864">
    <property type="component" value="Unassembled WGS sequence"/>
</dbReference>
<feature type="domain" description="Calcineurin-like phosphoesterase" evidence="5">
    <location>
        <begin position="3"/>
        <end position="189"/>
    </location>
</feature>
<keyword evidence="3" id="KW-0408">Iron</keyword>
<dbReference type="EMBL" id="FMCR01000002">
    <property type="protein sequence ID" value="SCE94977.1"/>
    <property type="molecule type" value="Genomic_DNA"/>
</dbReference>
<keyword evidence="2" id="KW-0378">Hydrolase</keyword>
<protein>
    <submittedName>
        <fullName evidence="6">Calcineurin-like phosphoesterase</fullName>
    </submittedName>
</protein>
<dbReference type="InterPro" id="IPR050884">
    <property type="entry name" value="CNP_phosphodiesterase-III"/>
</dbReference>
<dbReference type="PANTHER" id="PTHR42988:SF2">
    <property type="entry name" value="CYCLIC NUCLEOTIDE PHOSPHODIESTERASE CBUA0032-RELATED"/>
    <property type="match status" value="1"/>
</dbReference>
<dbReference type="InterPro" id="IPR029052">
    <property type="entry name" value="Metallo-depent_PP-like"/>
</dbReference>
<dbReference type="Gene3D" id="3.60.21.10">
    <property type="match status" value="1"/>
</dbReference>
<evidence type="ECO:0000313" key="7">
    <source>
        <dbReference type="Proteomes" id="UP000198864"/>
    </source>
</evidence>
<reference evidence="6 7" key="1">
    <citation type="submission" date="2016-06" db="EMBL/GenBank/DDBJ databases">
        <authorList>
            <person name="Kjaerup R.B."/>
            <person name="Dalgaard T.S."/>
            <person name="Juul-Madsen H.R."/>
        </authorList>
    </citation>
    <scope>NUCLEOTIDE SEQUENCE [LARGE SCALE GENOMIC DNA]</scope>
    <source>
        <strain evidence="6 7">DSM 44871</strain>
    </source>
</reference>
<dbReference type="Pfam" id="PF00149">
    <property type="entry name" value="Metallophos"/>
    <property type="match status" value="1"/>
</dbReference>
<dbReference type="PANTHER" id="PTHR42988">
    <property type="entry name" value="PHOSPHOHYDROLASE"/>
    <property type="match status" value="1"/>
</dbReference>
<dbReference type="GO" id="GO:0016787">
    <property type="term" value="F:hydrolase activity"/>
    <property type="evidence" value="ECO:0007669"/>
    <property type="project" value="UniProtKB-KW"/>
</dbReference>
<evidence type="ECO:0000256" key="2">
    <source>
        <dbReference type="ARBA" id="ARBA00022801"/>
    </source>
</evidence>
<sequence>MLVIAHLSDTHLDSHPRSAERTARVMDYLHGLPRPVDAILITGDIADHGEVAEYETAAKLFDSSLPVMVCPGNHDVRDAYRKGLLGDDGGGTGPINARHDVAGAVFLLADSSVPGADDGHLDEETMAWLADELGSVPAGTPTFIALHHPPVVLHHPVIDPMRLLPADPLAELVAAHPQVVAVLTGHFHTAAASTFAGRPLRIAPGVVSTLRMPWEGEGPLATQTQPPGVAFHVYDDAGLLTTHYRVVV</sequence>
<evidence type="ECO:0000313" key="6">
    <source>
        <dbReference type="EMBL" id="SCE94977.1"/>
    </source>
</evidence>
<accession>A0A1C4WFG6</accession>
<dbReference type="InterPro" id="IPR004843">
    <property type="entry name" value="Calcineurin-like_PHP"/>
</dbReference>
<comment type="similarity">
    <text evidence="4">Belongs to the cyclic nucleotide phosphodiesterase class-III family.</text>
</comment>
<organism evidence="6 7">
    <name type="scientific">Micromonospora saelicesensis</name>
    <dbReference type="NCBI Taxonomy" id="285676"/>
    <lineage>
        <taxon>Bacteria</taxon>
        <taxon>Bacillati</taxon>
        <taxon>Actinomycetota</taxon>
        <taxon>Actinomycetes</taxon>
        <taxon>Micromonosporales</taxon>
        <taxon>Micromonosporaceae</taxon>
        <taxon>Micromonospora</taxon>
    </lineage>
</organism>
<evidence type="ECO:0000259" key="5">
    <source>
        <dbReference type="Pfam" id="PF00149"/>
    </source>
</evidence>
<proteinExistence type="inferred from homology"/>
<evidence type="ECO:0000256" key="3">
    <source>
        <dbReference type="ARBA" id="ARBA00023004"/>
    </source>
</evidence>
<dbReference type="STRING" id="285676.GA0070561_2664"/>
<name>A0A1C4WFG6_9ACTN</name>
<dbReference type="RefSeq" id="WP_091399469.1">
    <property type="nucleotide sequence ID" value="NZ_FMCR01000002.1"/>
</dbReference>
<evidence type="ECO:0000256" key="4">
    <source>
        <dbReference type="ARBA" id="ARBA00025742"/>
    </source>
</evidence>
<evidence type="ECO:0000256" key="1">
    <source>
        <dbReference type="ARBA" id="ARBA00022723"/>
    </source>
</evidence>
<gene>
    <name evidence="6" type="ORF">GA0070561_2664</name>
</gene>
<keyword evidence="1" id="KW-0479">Metal-binding</keyword>
<dbReference type="SUPFAM" id="SSF56300">
    <property type="entry name" value="Metallo-dependent phosphatases"/>
    <property type="match status" value="1"/>
</dbReference>